<dbReference type="InParanoid" id="M1DRZ5"/>
<dbReference type="PaxDb" id="4113-PGSC0003DMT400093448"/>
<dbReference type="AlphaFoldDB" id="M1DRZ5"/>
<dbReference type="EnsemblPlants" id="PGSC0003DMT400093448">
    <property type="protein sequence ID" value="PGSC0003DMT400093448"/>
    <property type="gene ID" value="PGSC0003DMG400043019"/>
</dbReference>
<dbReference type="Proteomes" id="UP000011115">
    <property type="component" value="Unassembled WGS sequence"/>
</dbReference>
<protein>
    <submittedName>
        <fullName evidence="1">Uncharacterized protein</fullName>
    </submittedName>
</protein>
<evidence type="ECO:0000313" key="1">
    <source>
        <dbReference type="EnsemblPlants" id="PGSC0003DMT400093448"/>
    </source>
</evidence>
<sequence>MSAFNLDISIEMQQKMMCPCKDENGNNPMHFKSMMHYSLHIIGRCPVPSMLNSRAPSSSRYVL</sequence>
<name>M1DRZ5_SOLTU</name>
<accession>M1DRZ5</accession>
<reference evidence="2" key="1">
    <citation type="journal article" date="2011" name="Nature">
        <title>Genome sequence and analysis of the tuber crop potato.</title>
        <authorList>
            <consortium name="The Potato Genome Sequencing Consortium"/>
        </authorList>
    </citation>
    <scope>NUCLEOTIDE SEQUENCE [LARGE SCALE GENOMIC DNA]</scope>
    <source>
        <strain evidence="2">cv. DM1-3 516 R44</strain>
    </source>
</reference>
<organism evidence="1 2">
    <name type="scientific">Solanum tuberosum</name>
    <name type="common">Potato</name>
    <dbReference type="NCBI Taxonomy" id="4113"/>
    <lineage>
        <taxon>Eukaryota</taxon>
        <taxon>Viridiplantae</taxon>
        <taxon>Streptophyta</taxon>
        <taxon>Embryophyta</taxon>
        <taxon>Tracheophyta</taxon>
        <taxon>Spermatophyta</taxon>
        <taxon>Magnoliopsida</taxon>
        <taxon>eudicotyledons</taxon>
        <taxon>Gunneridae</taxon>
        <taxon>Pentapetalae</taxon>
        <taxon>asterids</taxon>
        <taxon>lamiids</taxon>
        <taxon>Solanales</taxon>
        <taxon>Solanaceae</taxon>
        <taxon>Solanoideae</taxon>
        <taxon>Solaneae</taxon>
        <taxon>Solanum</taxon>
    </lineage>
</organism>
<evidence type="ECO:0000313" key="2">
    <source>
        <dbReference type="Proteomes" id="UP000011115"/>
    </source>
</evidence>
<reference evidence="1" key="2">
    <citation type="submission" date="2015-06" db="UniProtKB">
        <authorList>
            <consortium name="EnsemblPlants"/>
        </authorList>
    </citation>
    <scope>IDENTIFICATION</scope>
    <source>
        <strain evidence="1">DM1-3 516 R44</strain>
    </source>
</reference>
<keyword evidence="2" id="KW-1185">Reference proteome</keyword>
<proteinExistence type="predicted"/>
<dbReference type="HOGENOM" id="CLU_2890240_0_0_1"/>
<dbReference type="Gramene" id="PGSC0003DMT400093448">
    <property type="protein sequence ID" value="PGSC0003DMT400093448"/>
    <property type="gene ID" value="PGSC0003DMG400043019"/>
</dbReference>